<evidence type="ECO:0000313" key="4">
    <source>
        <dbReference type="Proteomes" id="UP000659654"/>
    </source>
</evidence>
<organism evidence="3 5">
    <name type="scientific">Bursaphelenchus xylophilus</name>
    <name type="common">Pinewood nematode worm</name>
    <name type="synonym">Aphelenchoides xylophilus</name>
    <dbReference type="NCBI Taxonomy" id="6326"/>
    <lineage>
        <taxon>Eukaryota</taxon>
        <taxon>Metazoa</taxon>
        <taxon>Ecdysozoa</taxon>
        <taxon>Nematoda</taxon>
        <taxon>Chromadorea</taxon>
        <taxon>Rhabditida</taxon>
        <taxon>Tylenchina</taxon>
        <taxon>Tylenchomorpha</taxon>
        <taxon>Aphelenchoidea</taxon>
        <taxon>Aphelenchoididae</taxon>
        <taxon>Bursaphelenchus</taxon>
    </lineage>
</organism>
<dbReference type="WBParaSite" id="BXY_0479100.1">
    <property type="protein sequence ID" value="BXY_0479100.1"/>
    <property type="gene ID" value="BXY_0479100"/>
</dbReference>
<evidence type="ECO:0000313" key="5">
    <source>
        <dbReference type="WBParaSite" id="BXY_0479100.1"/>
    </source>
</evidence>
<reference evidence="2" key="2">
    <citation type="submission" date="2020-08" db="EMBL/GenBank/DDBJ databases">
        <authorList>
            <person name="Kikuchi T."/>
        </authorList>
    </citation>
    <scope>NUCLEOTIDE SEQUENCE</scope>
    <source>
        <strain evidence="1">Ka4C1</strain>
    </source>
</reference>
<gene>
    <name evidence="1" type="ORF">BXYJ_LOCUS774</name>
</gene>
<dbReference type="AlphaFoldDB" id="A0A1I7RVM9"/>
<keyword evidence="4" id="KW-1185">Reference proteome</keyword>
<dbReference type="Proteomes" id="UP000659654">
    <property type="component" value="Unassembled WGS sequence"/>
</dbReference>
<proteinExistence type="predicted"/>
<evidence type="ECO:0000313" key="2">
    <source>
        <dbReference type="EMBL" id="CAG9081897.1"/>
    </source>
</evidence>
<dbReference type="Proteomes" id="UP000095284">
    <property type="component" value="Unplaced"/>
</dbReference>
<accession>A0A1I7RVM9</accession>
<dbReference type="EMBL" id="CAJFCV020000001">
    <property type="protein sequence ID" value="CAG9081897.1"/>
    <property type="molecule type" value="Genomic_DNA"/>
</dbReference>
<evidence type="ECO:0000313" key="3">
    <source>
        <dbReference type="Proteomes" id="UP000095284"/>
    </source>
</evidence>
<dbReference type="Proteomes" id="UP000582659">
    <property type="component" value="Unassembled WGS sequence"/>
</dbReference>
<name>A0A1I7RVM9_BURXY</name>
<sequence>MNLWRSKLHEYCTENPNELYIKSPGETTDVEFDFYPMKNTAVNVLISTNCYTGQFYVDDDDDPLFQDEVFDIVVGNR</sequence>
<reference evidence="5" key="1">
    <citation type="submission" date="2016-11" db="UniProtKB">
        <authorList>
            <consortium name="WormBaseParasite"/>
        </authorList>
    </citation>
    <scope>IDENTIFICATION</scope>
</reference>
<dbReference type="EMBL" id="CAJFDI010000001">
    <property type="protein sequence ID" value="CAD5208538.1"/>
    <property type="molecule type" value="Genomic_DNA"/>
</dbReference>
<protein>
    <submittedName>
        <fullName evidence="1">(pine wood nematode) hypothetical protein</fullName>
    </submittedName>
</protein>
<evidence type="ECO:0000313" key="1">
    <source>
        <dbReference type="EMBL" id="CAD5208538.1"/>
    </source>
</evidence>